<reference evidence="20" key="1">
    <citation type="journal article" date="2008" name="Nature">
        <title>The amphioxus genome and the evolution of the chordate karyotype.</title>
        <authorList>
            <consortium name="US DOE Joint Genome Institute (JGI-PGF)"/>
            <person name="Putnam N.H."/>
            <person name="Butts T."/>
            <person name="Ferrier D.E.K."/>
            <person name="Furlong R.F."/>
            <person name="Hellsten U."/>
            <person name="Kawashima T."/>
            <person name="Robinson-Rechavi M."/>
            <person name="Shoguchi E."/>
            <person name="Terry A."/>
            <person name="Yu J.-K."/>
            <person name="Benito-Gutierrez E.L."/>
            <person name="Dubchak I."/>
            <person name="Garcia-Fernandez J."/>
            <person name="Gibson-Brown J.J."/>
            <person name="Grigoriev I.V."/>
            <person name="Horton A.C."/>
            <person name="de Jong P.J."/>
            <person name="Jurka J."/>
            <person name="Kapitonov V.V."/>
            <person name="Kohara Y."/>
            <person name="Kuroki Y."/>
            <person name="Lindquist E."/>
            <person name="Lucas S."/>
            <person name="Osoegawa K."/>
            <person name="Pennacchio L.A."/>
            <person name="Salamov A.A."/>
            <person name="Satou Y."/>
            <person name="Sauka-Spengler T."/>
            <person name="Schmutz J."/>
            <person name="Shin-I T."/>
            <person name="Toyoda A."/>
            <person name="Bronner-Fraser M."/>
            <person name="Fujiyama A."/>
            <person name="Holland L.Z."/>
            <person name="Holland P.W.H."/>
            <person name="Satoh N."/>
            <person name="Rokhsar D.S."/>
        </authorList>
    </citation>
    <scope>NUCLEOTIDE SEQUENCE [LARGE SCALE GENOMIC DNA]</scope>
    <source>
        <strain evidence="20">S238N-H82</strain>
        <tissue evidence="20">Testes</tissue>
    </source>
</reference>
<dbReference type="PROSITE" id="PS51257">
    <property type="entry name" value="PROKAR_LIPOPROTEIN"/>
    <property type="match status" value="1"/>
</dbReference>
<dbReference type="InterPro" id="IPR001680">
    <property type="entry name" value="WD40_rpt"/>
</dbReference>
<evidence type="ECO:0000256" key="14">
    <source>
        <dbReference type="ARBA" id="ARBA00023329"/>
    </source>
</evidence>
<dbReference type="Pfam" id="PF23751">
    <property type="entry name" value="Beta-prop_WDR11_1st"/>
    <property type="match status" value="1"/>
</dbReference>
<evidence type="ECO:0000259" key="17">
    <source>
        <dbReference type="Pfam" id="PF23751"/>
    </source>
</evidence>
<feature type="compositionally biased region" description="Acidic residues" evidence="16">
    <location>
        <begin position="1029"/>
        <end position="1046"/>
    </location>
</feature>
<accession>C3Y5V0</accession>
<keyword evidence="7" id="KW-0597">Phosphoprotein</keyword>
<evidence type="ECO:0000256" key="9">
    <source>
        <dbReference type="ARBA" id="ARBA00022737"/>
    </source>
</evidence>
<keyword evidence="10" id="KW-0333">Golgi apparatus</keyword>
<dbReference type="PANTHER" id="PTHR14593">
    <property type="entry name" value="WD REPEAT-CONTAINING PROTEIN 11"/>
    <property type="match status" value="1"/>
</dbReference>
<dbReference type="EMBL" id="GG666487">
    <property type="protein sequence ID" value="EEN64347.1"/>
    <property type="molecule type" value="Genomic_DNA"/>
</dbReference>
<feature type="region of interest" description="Disordered" evidence="16">
    <location>
        <begin position="426"/>
        <end position="470"/>
    </location>
</feature>
<keyword evidence="9" id="KW-0677">Repeat</keyword>
<evidence type="ECO:0000256" key="16">
    <source>
        <dbReference type="SAM" id="MobiDB-lite"/>
    </source>
</evidence>
<dbReference type="InterPro" id="IPR057854">
    <property type="entry name" value="TPR_WDR11"/>
</dbReference>
<name>C3Y5V0_BRAFL</name>
<protein>
    <recommendedName>
        <fullName evidence="15">WD repeat-containing protein 11</fullName>
    </recommendedName>
</protein>
<evidence type="ECO:0000313" key="20">
    <source>
        <dbReference type="EMBL" id="EEN64347.1"/>
    </source>
</evidence>
<dbReference type="GO" id="GO:0005930">
    <property type="term" value="C:axoneme"/>
    <property type="evidence" value="ECO:0007669"/>
    <property type="project" value="UniProtKB-SubCell"/>
</dbReference>
<dbReference type="PANTHER" id="PTHR14593:SF5">
    <property type="entry name" value="WD REPEAT-CONTAINING PROTEIN 11"/>
    <property type="match status" value="1"/>
</dbReference>
<feature type="region of interest" description="Disordered" evidence="16">
    <location>
        <begin position="1015"/>
        <end position="1046"/>
    </location>
</feature>
<dbReference type="SUPFAM" id="SSF50978">
    <property type="entry name" value="WD40 repeat-like"/>
    <property type="match status" value="1"/>
</dbReference>
<evidence type="ECO:0000256" key="5">
    <source>
        <dbReference type="ARBA" id="ARBA00004601"/>
    </source>
</evidence>
<dbReference type="InterPro" id="IPR057852">
    <property type="entry name" value="Beta-prop_WDR11_1st"/>
</dbReference>
<dbReference type="STRING" id="7739.C3Y5V0"/>
<dbReference type="GO" id="GO:0005634">
    <property type="term" value="C:nucleus"/>
    <property type="evidence" value="ECO:0007669"/>
    <property type="project" value="UniProtKB-SubCell"/>
</dbReference>
<dbReference type="Pfam" id="PF23752">
    <property type="entry name" value="Beta-prop_WDR11_2nd"/>
    <property type="match status" value="1"/>
</dbReference>
<evidence type="ECO:0000256" key="8">
    <source>
        <dbReference type="ARBA" id="ARBA00022574"/>
    </source>
</evidence>
<dbReference type="InterPro" id="IPR057853">
    <property type="entry name" value="Beta-prop_WDR11_2nd"/>
</dbReference>
<feature type="compositionally biased region" description="Low complexity" evidence="16">
    <location>
        <begin position="444"/>
        <end position="470"/>
    </location>
</feature>
<dbReference type="FunFam" id="2.130.10.10:FF:000309">
    <property type="entry name" value="WD repeat domain 11"/>
    <property type="match status" value="1"/>
</dbReference>
<dbReference type="AlphaFoldDB" id="C3Y5V0"/>
<comment type="subcellular location">
    <subcellularLocation>
        <location evidence="3">Cytoplasm</location>
        <location evidence="3">Cytoskeleton</location>
        <location evidence="3">Cilium axoneme</location>
    </subcellularLocation>
    <subcellularLocation>
        <location evidence="1">Cytoplasm</location>
        <location evidence="1">Cytoskeleton</location>
        <location evidence="1">Cilium basal body</location>
    </subcellularLocation>
    <subcellularLocation>
        <location evidence="4">Cytoplasmic vesicle</location>
    </subcellularLocation>
    <subcellularLocation>
        <location evidence="5">Golgi apparatus</location>
        <location evidence="5">trans-Golgi network</location>
    </subcellularLocation>
    <subcellularLocation>
        <location evidence="2">Nucleus</location>
    </subcellularLocation>
</comment>
<dbReference type="Pfam" id="PF23753">
    <property type="entry name" value="TPR_WDR11"/>
    <property type="match status" value="1"/>
</dbReference>
<organism>
    <name type="scientific">Branchiostoma floridae</name>
    <name type="common">Florida lancelet</name>
    <name type="synonym">Amphioxus</name>
    <dbReference type="NCBI Taxonomy" id="7739"/>
    <lineage>
        <taxon>Eukaryota</taxon>
        <taxon>Metazoa</taxon>
        <taxon>Chordata</taxon>
        <taxon>Cephalochordata</taxon>
        <taxon>Leptocardii</taxon>
        <taxon>Amphioxiformes</taxon>
        <taxon>Branchiostomatidae</taxon>
        <taxon>Branchiostoma</taxon>
    </lineage>
</organism>
<dbReference type="FunFam" id="2.130.10.10:FF:003170">
    <property type="entry name" value="Predicted protein"/>
    <property type="match status" value="1"/>
</dbReference>
<keyword evidence="8" id="KW-0853">WD repeat</keyword>
<keyword evidence="14" id="KW-0968">Cytoplasmic vesicle</keyword>
<feature type="domain" description="WDR11 first beta-propeller" evidence="17">
    <location>
        <begin position="14"/>
        <end position="169"/>
    </location>
</feature>
<dbReference type="PROSITE" id="PS00678">
    <property type="entry name" value="WD_REPEATS_1"/>
    <property type="match status" value="1"/>
</dbReference>
<dbReference type="InParanoid" id="C3Y5V0"/>
<dbReference type="InterPro" id="IPR015943">
    <property type="entry name" value="WD40/YVTN_repeat-like_dom_sf"/>
</dbReference>
<evidence type="ECO:0000256" key="2">
    <source>
        <dbReference type="ARBA" id="ARBA00004123"/>
    </source>
</evidence>
<evidence type="ECO:0000256" key="10">
    <source>
        <dbReference type="ARBA" id="ARBA00023034"/>
    </source>
</evidence>
<feature type="region of interest" description="Disordered" evidence="16">
    <location>
        <begin position="196"/>
        <end position="221"/>
    </location>
</feature>
<dbReference type="InterPro" id="IPR039694">
    <property type="entry name" value="WDR11"/>
</dbReference>
<evidence type="ECO:0000256" key="15">
    <source>
        <dbReference type="ARBA" id="ARBA00070583"/>
    </source>
</evidence>
<evidence type="ECO:0000256" key="11">
    <source>
        <dbReference type="ARBA" id="ARBA00023212"/>
    </source>
</evidence>
<sequence>MKTLQMALTGALHHQNKGASDWGWPGLLAYGCQNFVVVVDTRTVQVIQTLDRHKTNVVKVKWARENYHHDLNLPYTLRLASADSHGRIVVWDVSQGLIRADFYDGTKPVQDLEWLSTQDACPTLLAAIHPPSSVVLWNADTGTKLWKKNFNETLLSFAFDPFNPANMTLLANDCILFVSDFMTSRPPSGTGRRFYISNPSSPVHSGAAEGGRSSERRTGGRSALRRNFKLLVGDVKDSTNKELLDSVFPTSKGGEDTVTLNECLQLMYLRSCRNHLLLVYSKELLILDLEIKQTVGIVAIERSGSPFLQVIACRQRDALLCLHENGSVTVRVRRKVVMGPFSTPVDQIGNMASQQTGDLSPLGEQDVTYELRCQSEALRITKHIRISGMAACPVNERSVAVFVNDGRIMFWNLTTIPAVVQARDTPNHTQTHLSPLHSPGFSLSDSGSDPYKYPSSSSSSEASTAAASPAKTAKTCSVPRMCNVPHTKMAICDMIGQTYGPTEPSVDRQGYVFRFTLQGLLSGLPLPPTIIKMCPPLTTKNWNVYRPLLAVGSSHGLVQVYNLSSGLLWREFNIHTCQVRGLEWTSLTSFLSFAYPSPGQSGLVKNELLLVNLQTGSSELFRGDKGNDESPIEIVRISHLKQYAIIVFKDKPMELWDIRSQTLLREMPKNFPTISALEWSPSNNLKSLKKKLSQDPTSAAASPTVELLPTIGTETKTQTDSKKLANLTVREHFVFTDSDGQLYHFMVEGNIVKDGSKIPPDGTMGAITCIAWKGDTMVLGDVDGNINIWDLKAKISRAVPTHRGWIKKLKFAPGRGNQKILVLYNDGAEVWDAKEDLLPSTPTSDMFLPVDSASSSQGDLLASENTVGSSGDTTSSGYFPLDALSLDTCYDILCDQPFFQKYQLERINLHDKGVQLLCLIDKAFDACRYLQDYGEWDQAAWLAKASLNNVECSEVMKRWVDHLCSSAVNYKAIFLEYARYLHSLGNLTAMEHYCHKAGGKGQQLLRDVQMENAQLQEKTAGEGSGDGGADQEGDADTSEGVEEGLL</sequence>
<evidence type="ECO:0000256" key="1">
    <source>
        <dbReference type="ARBA" id="ARBA00004120"/>
    </source>
</evidence>
<evidence type="ECO:0000256" key="12">
    <source>
        <dbReference type="ARBA" id="ARBA00023242"/>
    </source>
</evidence>
<evidence type="ECO:0000259" key="18">
    <source>
        <dbReference type="Pfam" id="PF23752"/>
    </source>
</evidence>
<evidence type="ECO:0000259" key="19">
    <source>
        <dbReference type="Pfam" id="PF23753"/>
    </source>
</evidence>
<dbReference type="SMART" id="SM00320">
    <property type="entry name" value="WD40"/>
    <property type="match status" value="3"/>
</dbReference>
<gene>
    <name evidence="20" type="ORF">BRAFLDRAFT_126223</name>
</gene>
<keyword evidence="6" id="KW-0963">Cytoplasm</keyword>
<evidence type="ECO:0000256" key="13">
    <source>
        <dbReference type="ARBA" id="ARBA00023273"/>
    </source>
</evidence>
<dbReference type="GO" id="GO:0005794">
    <property type="term" value="C:Golgi apparatus"/>
    <property type="evidence" value="ECO:0007669"/>
    <property type="project" value="UniProtKB-SubCell"/>
</dbReference>
<dbReference type="InterPro" id="IPR019775">
    <property type="entry name" value="WD40_repeat_CS"/>
</dbReference>
<evidence type="ECO:0000256" key="6">
    <source>
        <dbReference type="ARBA" id="ARBA00022490"/>
    </source>
</evidence>
<evidence type="ECO:0000256" key="4">
    <source>
        <dbReference type="ARBA" id="ARBA00004541"/>
    </source>
</evidence>
<evidence type="ECO:0000256" key="7">
    <source>
        <dbReference type="ARBA" id="ARBA00022553"/>
    </source>
</evidence>
<dbReference type="eggNOG" id="KOG1912">
    <property type="taxonomic scope" value="Eukaryota"/>
</dbReference>
<feature type="domain" description="WDR11 second beta-propeller" evidence="18">
    <location>
        <begin position="544"/>
        <end position="827"/>
    </location>
</feature>
<keyword evidence="13" id="KW-0966">Cell projection</keyword>
<keyword evidence="11" id="KW-0206">Cytoskeleton</keyword>
<evidence type="ECO:0000256" key="3">
    <source>
        <dbReference type="ARBA" id="ARBA00004430"/>
    </source>
</evidence>
<dbReference type="InterPro" id="IPR036322">
    <property type="entry name" value="WD40_repeat_dom_sf"/>
</dbReference>
<proteinExistence type="predicted"/>
<feature type="domain" description="WDR11 TPR" evidence="19">
    <location>
        <begin position="913"/>
        <end position="969"/>
    </location>
</feature>
<dbReference type="GO" id="GO:0031410">
    <property type="term" value="C:cytoplasmic vesicle"/>
    <property type="evidence" value="ECO:0007669"/>
    <property type="project" value="UniProtKB-SubCell"/>
</dbReference>
<keyword evidence="12" id="KW-0539">Nucleus</keyword>
<dbReference type="Gene3D" id="2.130.10.10">
    <property type="entry name" value="YVTN repeat-like/Quinoprotein amine dehydrogenase"/>
    <property type="match status" value="3"/>
</dbReference>